<dbReference type="Proteomes" id="UP001501237">
    <property type="component" value="Unassembled WGS sequence"/>
</dbReference>
<dbReference type="Gene3D" id="2.160.20.80">
    <property type="entry name" value="E3 ubiquitin-protein ligase SopA"/>
    <property type="match status" value="1"/>
</dbReference>
<dbReference type="Gene3D" id="1.10.287.70">
    <property type="match status" value="1"/>
</dbReference>
<dbReference type="InterPro" id="IPR051082">
    <property type="entry name" value="Pentapeptide-BTB/POZ_domain"/>
</dbReference>
<keyword evidence="1" id="KW-0472">Membrane</keyword>
<name>A0ABP6QE06_9ACTN</name>
<keyword evidence="1" id="KW-1133">Transmembrane helix</keyword>
<dbReference type="PANTHER" id="PTHR14136:SF17">
    <property type="entry name" value="BTB_POZ DOMAIN-CONTAINING PROTEIN KCTD9"/>
    <property type="match status" value="1"/>
</dbReference>
<evidence type="ECO:0000313" key="4">
    <source>
        <dbReference type="Proteomes" id="UP001501237"/>
    </source>
</evidence>
<keyword evidence="4" id="KW-1185">Reference proteome</keyword>
<feature type="domain" description="Potassium channel" evidence="2">
    <location>
        <begin position="255"/>
        <end position="326"/>
    </location>
</feature>
<gene>
    <name evidence="3" type="ORF">GCM10010468_37290</name>
</gene>
<dbReference type="InterPro" id="IPR013099">
    <property type="entry name" value="K_chnl_dom"/>
</dbReference>
<evidence type="ECO:0000259" key="2">
    <source>
        <dbReference type="Pfam" id="PF07885"/>
    </source>
</evidence>
<dbReference type="SUPFAM" id="SSF141571">
    <property type="entry name" value="Pentapeptide repeat-like"/>
    <property type="match status" value="1"/>
</dbReference>
<reference evidence="4" key="1">
    <citation type="journal article" date="2019" name="Int. J. Syst. Evol. Microbiol.">
        <title>The Global Catalogue of Microorganisms (GCM) 10K type strain sequencing project: providing services to taxonomists for standard genome sequencing and annotation.</title>
        <authorList>
            <consortium name="The Broad Institute Genomics Platform"/>
            <consortium name="The Broad Institute Genome Sequencing Center for Infectious Disease"/>
            <person name="Wu L."/>
            <person name="Ma J."/>
        </authorList>
    </citation>
    <scope>NUCLEOTIDE SEQUENCE [LARGE SCALE GENOMIC DNA]</scope>
    <source>
        <strain evidence="4">JCM 9377</strain>
    </source>
</reference>
<evidence type="ECO:0000313" key="3">
    <source>
        <dbReference type="EMBL" id="GAA3215683.1"/>
    </source>
</evidence>
<keyword evidence="1" id="KW-0812">Transmembrane</keyword>
<proteinExistence type="predicted"/>
<feature type="transmembrane region" description="Helical" evidence="1">
    <location>
        <begin position="302"/>
        <end position="320"/>
    </location>
</feature>
<dbReference type="InterPro" id="IPR001646">
    <property type="entry name" value="5peptide_repeat"/>
</dbReference>
<dbReference type="Pfam" id="PF00805">
    <property type="entry name" value="Pentapeptide"/>
    <property type="match status" value="2"/>
</dbReference>
<evidence type="ECO:0000256" key="1">
    <source>
        <dbReference type="SAM" id="Phobius"/>
    </source>
</evidence>
<comment type="caution">
    <text evidence="3">The sequence shown here is derived from an EMBL/GenBank/DDBJ whole genome shotgun (WGS) entry which is preliminary data.</text>
</comment>
<accession>A0ABP6QE06</accession>
<sequence length="329" mass="37201">MVRTNLQFARMQLANCSGADLYGADLHKADLYRANLQDTICYKANLSGAKLERADLSRADLRLADLSGANLLRAKLDGTLLTRSSIGSQLIQENRRSYTTYVYDDRRLGDFALACRPAPPISRLHLYPLAGEEWQYDDIELEVCANHIRARFVEARDVYLSLQACFAQQSLTEDERWAHYNARRMQRRSYFPTQARHCYPQKWPQRSSLLSPRIWMSTLRFLRKWSTQVIYEATTGYGERPGRSLVCLLAGFACFTILIFAFADLGRGTGQVGWRDATLFSIGSMTGLGFNDLNPVNSVGKFLAGIESAFGISFFALYMFTLGNRMGKG</sequence>
<protein>
    <recommendedName>
        <fullName evidence="2">Potassium channel domain-containing protein</fullName>
    </recommendedName>
</protein>
<organism evidence="3 4">
    <name type="scientific">Actinocorallia longicatena</name>
    <dbReference type="NCBI Taxonomy" id="111803"/>
    <lineage>
        <taxon>Bacteria</taxon>
        <taxon>Bacillati</taxon>
        <taxon>Actinomycetota</taxon>
        <taxon>Actinomycetes</taxon>
        <taxon>Streptosporangiales</taxon>
        <taxon>Thermomonosporaceae</taxon>
        <taxon>Actinocorallia</taxon>
    </lineage>
</organism>
<dbReference type="SUPFAM" id="SSF81324">
    <property type="entry name" value="Voltage-gated potassium channels"/>
    <property type="match status" value="1"/>
</dbReference>
<dbReference type="PANTHER" id="PTHR14136">
    <property type="entry name" value="BTB_POZ DOMAIN-CONTAINING PROTEIN KCTD9"/>
    <property type="match status" value="1"/>
</dbReference>
<dbReference type="EMBL" id="BAAAUV010000008">
    <property type="protein sequence ID" value="GAA3215683.1"/>
    <property type="molecule type" value="Genomic_DNA"/>
</dbReference>
<dbReference type="Pfam" id="PF07885">
    <property type="entry name" value="Ion_trans_2"/>
    <property type="match status" value="1"/>
</dbReference>
<feature type="transmembrane region" description="Helical" evidence="1">
    <location>
        <begin position="245"/>
        <end position="263"/>
    </location>
</feature>